<dbReference type="Pfam" id="PF10706">
    <property type="entry name" value="Aminoglyc_resit"/>
    <property type="match status" value="1"/>
</dbReference>
<dbReference type="InterPro" id="IPR019646">
    <property type="entry name" value="Aminoglyc_AdlTrfase"/>
</dbReference>
<evidence type="ECO:0000313" key="3">
    <source>
        <dbReference type="Proteomes" id="UP001153404"/>
    </source>
</evidence>
<sequence>MADAANVWAPLGVAEIHRLFGEWDGAWGIAGGWALDLRLGRQTRPHDDIDVLLPLADYASVYARLGADWELHLAEKGRLTRLGAGGSADGGDRHLGQARFGFAVGVPAYAGRSLGRLVDISENKVDSQARGGAVRPNGRRDSLPKTRDSAAVQGRERPDPGKRRNGHKRGTAEPGCDGARLAAGCAARAIPAGA</sequence>
<dbReference type="Proteomes" id="UP001153404">
    <property type="component" value="Unassembled WGS sequence"/>
</dbReference>
<proteinExistence type="predicted"/>
<dbReference type="AlphaFoldDB" id="A0A9X4QTU6"/>
<evidence type="ECO:0000256" key="1">
    <source>
        <dbReference type="SAM" id="MobiDB-lite"/>
    </source>
</evidence>
<organism evidence="2 3">
    <name type="scientific">Cohnella rhizosphaerae</name>
    <dbReference type="NCBI Taxonomy" id="1457232"/>
    <lineage>
        <taxon>Bacteria</taxon>
        <taxon>Bacillati</taxon>
        <taxon>Bacillota</taxon>
        <taxon>Bacilli</taxon>
        <taxon>Bacillales</taxon>
        <taxon>Paenibacillaceae</taxon>
        <taxon>Cohnella</taxon>
    </lineage>
</organism>
<dbReference type="EMBL" id="JAPDIA010000003">
    <property type="protein sequence ID" value="MDG0810794.1"/>
    <property type="molecule type" value="Genomic_DNA"/>
</dbReference>
<feature type="region of interest" description="Disordered" evidence="1">
    <location>
        <begin position="125"/>
        <end position="177"/>
    </location>
</feature>
<reference evidence="2" key="1">
    <citation type="submission" date="2022-10" db="EMBL/GenBank/DDBJ databases">
        <title>Comparative genomic analysis of Cohnella hashimotonis sp. nov., isolated from the International Space Station.</title>
        <authorList>
            <person name="Simpson A."/>
            <person name="Venkateswaran K."/>
        </authorList>
    </citation>
    <scope>NUCLEOTIDE SEQUENCE</scope>
    <source>
        <strain evidence="2">DSM 28161</strain>
    </source>
</reference>
<keyword evidence="3" id="KW-1185">Reference proteome</keyword>
<evidence type="ECO:0008006" key="4">
    <source>
        <dbReference type="Google" id="ProtNLM"/>
    </source>
</evidence>
<dbReference type="RefSeq" id="WP_277532821.1">
    <property type="nucleotide sequence ID" value="NZ_JAPDIA010000003.1"/>
</dbReference>
<name>A0A9X4QTU6_9BACL</name>
<gene>
    <name evidence="2" type="ORF">OMP40_16525</name>
</gene>
<feature type="compositionally biased region" description="Basic and acidic residues" evidence="1">
    <location>
        <begin position="138"/>
        <end position="162"/>
    </location>
</feature>
<dbReference type="Gene3D" id="3.30.460.40">
    <property type="match status" value="1"/>
</dbReference>
<accession>A0A9X4QTU6</accession>
<protein>
    <recommendedName>
        <fullName evidence="4">Nucleotidyltransferase family protein</fullName>
    </recommendedName>
</protein>
<comment type="caution">
    <text evidence="2">The sequence shown here is derived from an EMBL/GenBank/DDBJ whole genome shotgun (WGS) entry which is preliminary data.</text>
</comment>
<evidence type="ECO:0000313" key="2">
    <source>
        <dbReference type="EMBL" id="MDG0810794.1"/>
    </source>
</evidence>